<feature type="transmembrane region" description="Helical" evidence="3">
    <location>
        <begin position="355"/>
        <end position="374"/>
    </location>
</feature>
<dbReference type="InterPro" id="IPR002347">
    <property type="entry name" value="SDR_fam"/>
</dbReference>
<dbReference type="Gene3D" id="3.40.50.720">
    <property type="entry name" value="NAD(P)-binding Rossmann-like Domain"/>
    <property type="match status" value="1"/>
</dbReference>
<dbReference type="AlphaFoldDB" id="A0A8R1TQ76"/>
<evidence type="ECO:0000313" key="4">
    <source>
        <dbReference type="EnsemblMetazoa" id="OVOC2154.1"/>
    </source>
</evidence>
<dbReference type="Proteomes" id="UP000024404">
    <property type="component" value="Unassembled WGS sequence"/>
</dbReference>
<dbReference type="InterPro" id="IPR036291">
    <property type="entry name" value="NAD(P)-bd_dom_sf"/>
</dbReference>
<dbReference type="OMA" id="REYLNCR"/>
<dbReference type="SUPFAM" id="SSF51735">
    <property type="entry name" value="NAD(P)-binding Rossmann-fold domains"/>
    <property type="match status" value="1"/>
</dbReference>
<reference evidence="5" key="1">
    <citation type="submission" date="2013-10" db="EMBL/GenBank/DDBJ databases">
        <title>Genome sequencing of Onchocerca volvulus.</title>
        <authorList>
            <person name="Cotton J."/>
            <person name="Tsai J."/>
            <person name="Stanley E."/>
            <person name="Tracey A."/>
            <person name="Holroyd N."/>
            <person name="Lustigman S."/>
            <person name="Berriman M."/>
        </authorList>
    </citation>
    <scope>NUCLEOTIDE SEQUENCE</scope>
</reference>
<dbReference type="GO" id="GO:0016616">
    <property type="term" value="F:oxidoreductase activity, acting on the CH-OH group of donors, NAD or NADP as acceptor"/>
    <property type="evidence" value="ECO:0007669"/>
    <property type="project" value="TreeGrafter"/>
</dbReference>
<dbReference type="EMBL" id="CMVM020000072">
    <property type="status" value="NOT_ANNOTATED_CDS"/>
    <property type="molecule type" value="Genomic_DNA"/>
</dbReference>
<dbReference type="EnsemblMetazoa" id="OVOC2154.1">
    <property type="protein sequence ID" value="OVOC2154.1"/>
    <property type="gene ID" value="WBGene00238963"/>
</dbReference>
<dbReference type="GO" id="GO:0005811">
    <property type="term" value="C:lipid droplet"/>
    <property type="evidence" value="ECO:0007669"/>
    <property type="project" value="TreeGrafter"/>
</dbReference>
<reference evidence="4" key="2">
    <citation type="submission" date="2022-06" db="UniProtKB">
        <authorList>
            <consortium name="EnsemblMetazoa"/>
        </authorList>
    </citation>
    <scope>IDENTIFICATION</scope>
</reference>
<keyword evidence="5" id="KW-1185">Reference proteome</keyword>
<keyword evidence="3" id="KW-1133">Transmembrane helix</keyword>
<protein>
    <submittedName>
        <fullName evidence="4">Uncharacterized protein</fullName>
    </submittedName>
</protein>
<dbReference type="PROSITE" id="PS51257">
    <property type="entry name" value="PROKAR_LIPOPROTEIN"/>
    <property type="match status" value="1"/>
</dbReference>
<sequence length="473" mass="54116">MAKISCKERFYSSLGMLLHVLFVACPLDFWYWIRSNLKSVNGRTIVITGAASGIGKRLAELFAINFGAKVAILDINHPDAQETVEKIVESGGIAQCWKCDISQMEEVNECARQINDTFGNVDIVICNAAVLYIGHMLDLTTSQIQKAIDVNIMGTINTIKAFLRSMEQRNEGQIVAISSIAGFCGGTNGTASTKFAIRGVMQCLEMEMKERGLNGIRCTTVCPYFTRTPMILNLRMRPTSTWIPFMSIDRCACEIVDAILREKSIVFVPRYISLIAHFRGLLSERVEDAWREYLNCHYEPLKDEEMEEEEITIAKKTDYFKGLDAVKKYTLLIGYLIIMISYLVMQGVTQTMLQTLVLFIISLNFVLAIYALHICDQLKFSFPCKFRWFMQIFCFGFISFLQLYRVRFPSFCIATNLFALIVHFGESLYSLKLCNMLHISRYNTLKWMLQTLILGYPSLRILLNRNTIHRHKC</sequence>
<evidence type="ECO:0000313" key="5">
    <source>
        <dbReference type="Proteomes" id="UP000024404"/>
    </source>
</evidence>
<evidence type="ECO:0000256" key="3">
    <source>
        <dbReference type="SAM" id="Phobius"/>
    </source>
</evidence>
<evidence type="ECO:0000256" key="2">
    <source>
        <dbReference type="ARBA" id="ARBA00023002"/>
    </source>
</evidence>
<dbReference type="Pfam" id="PF14934">
    <property type="entry name" value="TMEM254"/>
    <property type="match status" value="2"/>
</dbReference>
<keyword evidence="2" id="KW-0560">Oxidoreductase</keyword>
<dbReference type="InterPro" id="IPR028110">
    <property type="entry name" value="TMEM254"/>
</dbReference>
<accession>A0A8R1TQ76</accession>
<organism evidence="4 5">
    <name type="scientific">Onchocerca volvulus</name>
    <dbReference type="NCBI Taxonomy" id="6282"/>
    <lineage>
        <taxon>Eukaryota</taxon>
        <taxon>Metazoa</taxon>
        <taxon>Ecdysozoa</taxon>
        <taxon>Nematoda</taxon>
        <taxon>Chromadorea</taxon>
        <taxon>Rhabditida</taxon>
        <taxon>Spirurina</taxon>
        <taxon>Spiruromorpha</taxon>
        <taxon>Filarioidea</taxon>
        <taxon>Onchocercidae</taxon>
        <taxon>Onchocerca</taxon>
    </lineage>
</organism>
<evidence type="ECO:0000256" key="1">
    <source>
        <dbReference type="ARBA" id="ARBA00006484"/>
    </source>
</evidence>
<keyword evidence="3" id="KW-0472">Membrane</keyword>
<dbReference type="PRINTS" id="PR00081">
    <property type="entry name" value="GDHRDH"/>
</dbReference>
<keyword evidence="3" id="KW-0812">Transmembrane</keyword>
<proteinExistence type="inferred from homology"/>
<feature type="transmembrane region" description="Helical" evidence="3">
    <location>
        <begin position="329"/>
        <end position="348"/>
    </location>
</feature>
<name>A0A8R1TQ76_ONCVO</name>
<feature type="transmembrane region" description="Helical" evidence="3">
    <location>
        <begin position="12"/>
        <end position="33"/>
    </location>
</feature>
<dbReference type="PANTHER" id="PTHR24322">
    <property type="entry name" value="PKSB"/>
    <property type="match status" value="1"/>
</dbReference>
<dbReference type="PANTHER" id="PTHR24322:SF736">
    <property type="entry name" value="RETINOL DEHYDROGENASE 10"/>
    <property type="match status" value="1"/>
</dbReference>
<comment type="similarity">
    <text evidence="1">Belongs to the short-chain dehydrogenases/reductases (SDR) family.</text>
</comment>
<feature type="transmembrane region" description="Helical" evidence="3">
    <location>
        <begin position="447"/>
        <end position="463"/>
    </location>
</feature>
<dbReference type="Pfam" id="PF00106">
    <property type="entry name" value="adh_short"/>
    <property type="match status" value="1"/>
</dbReference>
<feature type="transmembrane region" description="Helical" evidence="3">
    <location>
        <begin position="386"/>
        <end position="404"/>
    </location>
</feature>